<dbReference type="Proteomes" id="UP000605013">
    <property type="component" value="Unassembled WGS sequence"/>
</dbReference>
<feature type="signal peptide" evidence="1">
    <location>
        <begin position="1"/>
        <end position="18"/>
    </location>
</feature>
<reference evidence="3 4" key="1">
    <citation type="submission" date="2020-12" db="EMBL/GenBank/DDBJ databases">
        <title>Olleya sediminilitoris sp. nov., isolated from a tidal flat.</title>
        <authorList>
            <person name="Park S."/>
            <person name="Yoon J.-H."/>
        </authorList>
    </citation>
    <scope>NUCLEOTIDE SEQUENCE [LARGE SCALE GENOMIC DNA]</scope>
    <source>
        <strain evidence="3 4">YSTF-M6</strain>
    </source>
</reference>
<feature type="chain" id="PRO_5046149794" evidence="1">
    <location>
        <begin position="19"/>
        <end position="121"/>
    </location>
</feature>
<accession>A0ABS1WN99</accession>
<dbReference type="InterPro" id="IPR024981">
    <property type="entry name" value="DUF3887"/>
</dbReference>
<sequence length="121" mass="13783">MKKILFILALLVSTIGFAQESQTSKTIASTFQKHYNNGDVDGIYSMFNSDFKKVLTLEKTKAYFKDQLKMNALGKMKSIEYVDTVRSGNNYTMVFENGVYNAYFKAGTDNKLEFLEINSIN</sequence>
<evidence type="ECO:0000313" key="3">
    <source>
        <dbReference type="EMBL" id="MBL7560607.1"/>
    </source>
</evidence>
<keyword evidence="1" id="KW-0732">Signal</keyword>
<dbReference type="RefSeq" id="WP_028289751.1">
    <property type="nucleotide sequence ID" value="NZ_JAEMEF010000011.1"/>
</dbReference>
<evidence type="ECO:0000313" key="4">
    <source>
        <dbReference type="Proteomes" id="UP000605013"/>
    </source>
</evidence>
<name>A0ABS1WN99_9FLAO</name>
<keyword evidence="4" id="KW-1185">Reference proteome</keyword>
<organism evidence="3 4">
    <name type="scientific">Olleya sediminilitoris</name>
    <dbReference type="NCBI Taxonomy" id="2795739"/>
    <lineage>
        <taxon>Bacteria</taxon>
        <taxon>Pseudomonadati</taxon>
        <taxon>Bacteroidota</taxon>
        <taxon>Flavobacteriia</taxon>
        <taxon>Flavobacteriales</taxon>
        <taxon>Flavobacteriaceae</taxon>
    </lineage>
</organism>
<comment type="caution">
    <text evidence="3">The sequence shown here is derived from an EMBL/GenBank/DDBJ whole genome shotgun (WGS) entry which is preliminary data.</text>
</comment>
<evidence type="ECO:0000259" key="2">
    <source>
        <dbReference type="Pfam" id="PF13026"/>
    </source>
</evidence>
<dbReference type="Pfam" id="PF13026">
    <property type="entry name" value="DUF3887"/>
    <property type="match status" value="1"/>
</dbReference>
<gene>
    <name evidence="3" type="ORF">JAO71_12435</name>
</gene>
<dbReference type="Gene3D" id="3.10.450.590">
    <property type="match status" value="1"/>
</dbReference>
<feature type="domain" description="DUF3887" evidence="2">
    <location>
        <begin position="28"/>
        <end position="112"/>
    </location>
</feature>
<evidence type="ECO:0000256" key="1">
    <source>
        <dbReference type="SAM" id="SignalP"/>
    </source>
</evidence>
<dbReference type="EMBL" id="JAEMEF010000011">
    <property type="protein sequence ID" value="MBL7560607.1"/>
    <property type="molecule type" value="Genomic_DNA"/>
</dbReference>
<proteinExistence type="predicted"/>
<protein>
    <submittedName>
        <fullName evidence="3">DUF3887 domain-containing protein</fullName>
    </submittedName>
</protein>